<gene>
    <name evidence="5 7" type="primary">tsf</name>
    <name evidence="7" type="ORF">A3C16_00885</name>
</gene>
<dbReference type="EMBL" id="MHQL01000064">
    <property type="protein sequence ID" value="OHA01369.1"/>
    <property type="molecule type" value="Genomic_DNA"/>
</dbReference>
<keyword evidence="5" id="KW-0963">Cytoplasm</keyword>
<evidence type="ECO:0000313" key="8">
    <source>
        <dbReference type="Proteomes" id="UP000177811"/>
    </source>
</evidence>
<dbReference type="Gene3D" id="3.30.479.20">
    <property type="entry name" value="Elongation factor Ts, dimerisation domain"/>
    <property type="match status" value="1"/>
</dbReference>
<dbReference type="GO" id="GO:0003746">
    <property type="term" value="F:translation elongation factor activity"/>
    <property type="evidence" value="ECO:0007669"/>
    <property type="project" value="UniProtKB-UniRule"/>
</dbReference>
<accession>A0A1G2KSN4</accession>
<dbReference type="InterPro" id="IPR009060">
    <property type="entry name" value="UBA-like_sf"/>
</dbReference>
<protein>
    <recommendedName>
        <fullName evidence="2 5">Elongation factor Ts</fullName>
        <shortName evidence="5">EF-Ts</shortName>
    </recommendedName>
</protein>
<proteinExistence type="inferred from homology"/>
<dbReference type="Pfam" id="PF00889">
    <property type="entry name" value="EF_TS"/>
    <property type="match status" value="1"/>
</dbReference>
<comment type="subcellular location">
    <subcellularLocation>
        <location evidence="5">Cytoplasm</location>
    </subcellularLocation>
</comment>
<sequence length="195" mass="21096">MAVSAELIKKLRDKTGASINECKKALEECAGDMEKAMKALEKRLGGLAGKRTGRETKEGVIDSYIHSNGKIGVLLELFSETDFVARNSEFKALAHDLSMHIAAAAPTYVSSEDVPADIVQEQKQVFMAEVTAMNKPADIAATIVEGKLKGHFGAISLLSQPYVKDPSKTAGDVVREMIGKIGENIKVGRFARFEL</sequence>
<dbReference type="PANTHER" id="PTHR11741">
    <property type="entry name" value="ELONGATION FACTOR TS"/>
    <property type="match status" value="1"/>
</dbReference>
<name>A0A1G2KSN4_9BACT</name>
<evidence type="ECO:0000256" key="5">
    <source>
        <dbReference type="HAMAP-Rule" id="MF_00050"/>
    </source>
</evidence>
<keyword evidence="3 5" id="KW-0251">Elongation factor</keyword>
<dbReference type="Proteomes" id="UP000177811">
    <property type="component" value="Unassembled WGS sequence"/>
</dbReference>
<dbReference type="InterPro" id="IPR018101">
    <property type="entry name" value="Transl_elong_Ts_CS"/>
</dbReference>
<organism evidence="7 8">
    <name type="scientific">Candidatus Sungbacteria bacterium RIFCSPHIGHO2_02_FULL_51_29</name>
    <dbReference type="NCBI Taxonomy" id="1802273"/>
    <lineage>
        <taxon>Bacteria</taxon>
        <taxon>Candidatus Sungiibacteriota</taxon>
    </lineage>
</organism>
<dbReference type="HAMAP" id="MF_00050">
    <property type="entry name" value="EF_Ts"/>
    <property type="match status" value="1"/>
</dbReference>
<dbReference type="InterPro" id="IPR036402">
    <property type="entry name" value="EF-Ts_dimer_sf"/>
</dbReference>
<evidence type="ECO:0000256" key="1">
    <source>
        <dbReference type="ARBA" id="ARBA00005532"/>
    </source>
</evidence>
<feature type="domain" description="Translation elongation factor EFTs/EF1B dimerisation" evidence="6">
    <location>
        <begin position="17"/>
        <end position="195"/>
    </location>
</feature>
<reference evidence="7 8" key="1">
    <citation type="journal article" date="2016" name="Nat. Commun.">
        <title>Thousands of microbial genomes shed light on interconnected biogeochemical processes in an aquifer system.</title>
        <authorList>
            <person name="Anantharaman K."/>
            <person name="Brown C.T."/>
            <person name="Hug L.A."/>
            <person name="Sharon I."/>
            <person name="Castelle C.J."/>
            <person name="Probst A.J."/>
            <person name="Thomas B.C."/>
            <person name="Singh A."/>
            <person name="Wilkins M.J."/>
            <person name="Karaoz U."/>
            <person name="Brodie E.L."/>
            <person name="Williams K.H."/>
            <person name="Hubbard S.S."/>
            <person name="Banfield J.F."/>
        </authorList>
    </citation>
    <scope>NUCLEOTIDE SEQUENCE [LARGE SCALE GENOMIC DNA]</scope>
</reference>
<evidence type="ECO:0000259" key="6">
    <source>
        <dbReference type="Pfam" id="PF00889"/>
    </source>
</evidence>
<comment type="caution">
    <text evidence="7">The sequence shown here is derived from an EMBL/GenBank/DDBJ whole genome shotgun (WGS) entry which is preliminary data.</text>
</comment>
<feature type="region of interest" description="Involved in Mg(2+) ion dislocation from EF-Tu" evidence="5">
    <location>
        <begin position="81"/>
        <end position="84"/>
    </location>
</feature>
<evidence type="ECO:0000256" key="4">
    <source>
        <dbReference type="ARBA" id="ARBA00022917"/>
    </source>
</evidence>
<comment type="function">
    <text evidence="5">Associates with the EF-Tu.GDP complex and induces the exchange of GDP to GTP. It remains bound to the aminoacyl-tRNA.EF-Tu.GTP complex up to the GTP hydrolysis stage on the ribosome.</text>
</comment>
<dbReference type="Gene3D" id="1.10.8.10">
    <property type="entry name" value="DNA helicase RuvA subunit, C-terminal domain"/>
    <property type="match status" value="1"/>
</dbReference>
<dbReference type="PANTHER" id="PTHR11741:SF0">
    <property type="entry name" value="ELONGATION FACTOR TS, MITOCHONDRIAL"/>
    <property type="match status" value="1"/>
</dbReference>
<dbReference type="SUPFAM" id="SSF46934">
    <property type="entry name" value="UBA-like"/>
    <property type="match status" value="1"/>
</dbReference>
<dbReference type="SUPFAM" id="SSF54713">
    <property type="entry name" value="Elongation factor Ts (EF-Ts), dimerisation domain"/>
    <property type="match status" value="1"/>
</dbReference>
<evidence type="ECO:0000313" key="7">
    <source>
        <dbReference type="EMBL" id="OHA01369.1"/>
    </source>
</evidence>
<dbReference type="Gene3D" id="1.10.286.20">
    <property type="match status" value="1"/>
</dbReference>
<comment type="similarity">
    <text evidence="1 5">Belongs to the EF-Ts family.</text>
</comment>
<dbReference type="InterPro" id="IPR001816">
    <property type="entry name" value="Transl_elong_EFTs/EF1B"/>
</dbReference>
<dbReference type="GO" id="GO:0005737">
    <property type="term" value="C:cytoplasm"/>
    <property type="evidence" value="ECO:0007669"/>
    <property type="project" value="UniProtKB-SubCell"/>
</dbReference>
<evidence type="ECO:0000256" key="3">
    <source>
        <dbReference type="ARBA" id="ARBA00022768"/>
    </source>
</evidence>
<dbReference type="AlphaFoldDB" id="A0A1G2KSN4"/>
<dbReference type="FunFam" id="1.10.8.10:FF:000001">
    <property type="entry name" value="Elongation factor Ts"/>
    <property type="match status" value="1"/>
</dbReference>
<dbReference type="InterPro" id="IPR014039">
    <property type="entry name" value="Transl_elong_EFTs/EF1B_dimer"/>
</dbReference>
<keyword evidence="4 5" id="KW-0648">Protein biosynthesis</keyword>
<dbReference type="CDD" id="cd14275">
    <property type="entry name" value="UBA_EF-Ts"/>
    <property type="match status" value="1"/>
</dbReference>
<dbReference type="PROSITE" id="PS01126">
    <property type="entry name" value="EF_TS_1"/>
    <property type="match status" value="1"/>
</dbReference>
<evidence type="ECO:0000256" key="2">
    <source>
        <dbReference type="ARBA" id="ARBA00016956"/>
    </source>
</evidence>